<evidence type="ECO:0000313" key="4">
    <source>
        <dbReference type="Proteomes" id="UP001293593"/>
    </source>
</evidence>
<feature type="domain" description="Late embryogenesis abundant protein LEA-2 subgroup" evidence="2">
    <location>
        <begin position="73"/>
        <end position="161"/>
    </location>
</feature>
<dbReference type="Proteomes" id="UP001293593">
    <property type="component" value="Unassembled WGS sequence"/>
</dbReference>
<dbReference type="AlphaFoldDB" id="A0AAE1MK60"/>
<evidence type="ECO:0000256" key="1">
    <source>
        <dbReference type="SAM" id="Phobius"/>
    </source>
</evidence>
<reference evidence="3" key="1">
    <citation type="submission" date="2023-10" db="EMBL/GenBank/DDBJ databases">
        <title>Chromosome-level genome of the transformable northern wattle, Acacia crassicarpa.</title>
        <authorList>
            <person name="Massaro I."/>
            <person name="Sinha N.R."/>
            <person name="Poethig S."/>
            <person name="Leichty A.R."/>
        </authorList>
    </citation>
    <scope>NUCLEOTIDE SEQUENCE</scope>
    <source>
        <strain evidence="3">Acra3RX</strain>
        <tissue evidence="3">Leaf</tissue>
    </source>
</reference>
<keyword evidence="1" id="KW-0472">Membrane</keyword>
<accession>A0AAE1MK60</accession>
<feature type="transmembrane region" description="Helical" evidence="1">
    <location>
        <begin position="12"/>
        <end position="35"/>
    </location>
</feature>
<keyword evidence="1" id="KW-0812">Transmembrane</keyword>
<name>A0AAE1MK60_9FABA</name>
<gene>
    <name evidence="3" type="ORF">QN277_025028</name>
</gene>
<dbReference type="InterPro" id="IPR055301">
    <property type="entry name" value="Lea14-like_2"/>
</dbReference>
<sequence length="194" mass="20862">MKAESRKRRNLCLAVTAALVIALVLIVVILAFTVFKPKRPVDIVDSITIQEMHVGLNVAKLVVDLNITLGIEVSIKNPNHFGFKYSESNALLNYRGQLVGEAPIPAGEISASGTEKINVSLTIMANRLLSNSQLFSDYVAGSLPLSTSITISGKVSILGLIHVNAVSASSCDFALSVANKTVEHKVCRYKTKLN</sequence>
<evidence type="ECO:0000313" key="3">
    <source>
        <dbReference type="EMBL" id="KAK4268359.1"/>
    </source>
</evidence>
<dbReference type="SUPFAM" id="SSF117070">
    <property type="entry name" value="LEA14-like"/>
    <property type="match status" value="1"/>
</dbReference>
<keyword evidence="4" id="KW-1185">Reference proteome</keyword>
<protein>
    <recommendedName>
        <fullName evidence="2">Late embryogenesis abundant protein LEA-2 subgroup domain-containing protein</fullName>
    </recommendedName>
</protein>
<dbReference type="InterPro" id="IPR004864">
    <property type="entry name" value="LEA_2"/>
</dbReference>
<keyword evidence="1" id="KW-1133">Transmembrane helix</keyword>
<organism evidence="3 4">
    <name type="scientific">Acacia crassicarpa</name>
    <name type="common">northern wattle</name>
    <dbReference type="NCBI Taxonomy" id="499986"/>
    <lineage>
        <taxon>Eukaryota</taxon>
        <taxon>Viridiplantae</taxon>
        <taxon>Streptophyta</taxon>
        <taxon>Embryophyta</taxon>
        <taxon>Tracheophyta</taxon>
        <taxon>Spermatophyta</taxon>
        <taxon>Magnoliopsida</taxon>
        <taxon>eudicotyledons</taxon>
        <taxon>Gunneridae</taxon>
        <taxon>Pentapetalae</taxon>
        <taxon>rosids</taxon>
        <taxon>fabids</taxon>
        <taxon>Fabales</taxon>
        <taxon>Fabaceae</taxon>
        <taxon>Caesalpinioideae</taxon>
        <taxon>mimosoid clade</taxon>
        <taxon>Acacieae</taxon>
        <taxon>Acacia</taxon>
    </lineage>
</organism>
<dbReference type="EMBL" id="JAWXYG010000007">
    <property type="protein sequence ID" value="KAK4268359.1"/>
    <property type="molecule type" value="Genomic_DNA"/>
</dbReference>
<proteinExistence type="predicted"/>
<dbReference type="Pfam" id="PF03168">
    <property type="entry name" value="LEA_2"/>
    <property type="match status" value="1"/>
</dbReference>
<dbReference type="PANTHER" id="PTHR31852">
    <property type="entry name" value="LATE EMBRYOGENESIS ABUNDANT (LEA) HYDROXYPROLINE-RICH GLYCOPROTEIN FAMILY"/>
    <property type="match status" value="1"/>
</dbReference>
<comment type="caution">
    <text evidence="3">The sequence shown here is derived from an EMBL/GenBank/DDBJ whole genome shotgun (WGS) entry which is preliminary data.</text>
</comment>
<evidence type="ECO:0000259" key="2">
    <source>
        <dbReference type="Pfam" id="PF03168"/>
    </source>
</evidence>
<dbReference type="Gene3D" id="2.60.40.1820">
    <property type="match status" value="1"/>
</dbReference>